<sequence>MNSTIGGCIPSANENNVRTRTAREELRNTSMEEDVERYRNEERLREKTEEIFRDTKYGTMNEQLWELLKEKDCRRKLYVKALKMFGRKDGMEVYRRIRDELL</sequence>
<accession>A0A7X3SIJ0</accession>
<evidence type="ECO:0000313" key="2">
    <source>
        <dbReference type="Proteomes" id="UP000460412"/>
    </source>
</evidence>
<evidence type="ECO:0000313" key="1">
    <source>
        <dbReference type="EMBL" id="MXP75296.1"/>
    </source>
</evidence>
<name>A0A7X3SIJ0_9FIRM</name>
<gene>
    <name evidence="1" type="ORF">GN277_07835</name>
</gene>
<dbReference type="AlphaFoldDB" id="A0A7X3SIJ0"/>
<organism evidence="1 2">
    <name type="scientific">Sporofaciens musculi</name>
    <dbReference type="NCBI Taxonomy" id="2681861"/>
    <lineage>
        <taxon>Bacteria</taxon>
        <taxon>Bacillati</taxon>
        <taxon>Bacillota</taxon>
        <taxon>Clostridia</taxon>
        <taxon>Lachnospirales</taxon>
        <taxon>Lachnospiraceae</taxon>
        <taxon>Sporofaciens</taxon>
    </lineage>
</organism>
<dbReference type="EMBL" id="WUQX01000001">
    <property type="protein sequence ID" value="MXP75296.1"/>
    <property type="molecule type" value="Genomic_DNA"/>
</dbReference>
<protein>
    <submittedName>
        <fullName evidence="1">Uncharacterized protein</fullName>
    </submittedName>
</protein>
<proteinExistence type="predicted"/>
<keyword evidence="2" id="KW-1185">Reference proteome</keyword>
<dbReference type="RefSeq" id="WP_159750597.1">
    <property type="nucleotide sequence ID" value="NZ_CASSPE010000382.1"/>
</dbReference>
<comment type="caution">
    <text evidence="1">The sequence shown here is derived from an EMBL/GenBank/DDBJ whole genome shotgun (WGS) entry which is preliminary data.</text>
</comment>
<reference evidence="1 2" key="1">
    <citation type="submission" date="2019-12" db="EMBL/GenBank/DDBJ databases">
        <title>Sporaefaciens musculi gen. nov., sp. nov., a novel bacterium isolated from the caecum of an obese mouse.</title>
        <authorList>
            <person name="Rasmussen T.S."/>
            <person name="Streidl T."/>
            <person name="Hitch T.C.A."/>
            <person name="Wortmann E."/>
            <person name="Deptula P."/>
            <person name="Hansen M."/>
            <person name="Nielsen D.S."/>
            <person name="Clavel T."/>
            <person name="Vogensen F.K."/>
        </authorList>
    </citation>
    <scope>NUCLEOTIDE SEQUENCE [LARGE SCALE GENOMIC DNA]</scope>
    <source>
        <strain evidence="1 2">WCA-9-b2</strain>
    </source>
</reference>
<dbReference type="Proteomes" id="UP000460412">
    <property type="component" value="Unassembled WGS sequence"/>
</dbReference>